<name>A0ABV9SZU5_9BACT</name>
<organism evidence="1 2">
    <name type="scientific">Negadavirga shengliensis</name>
    <dbReference type="NCBI Taxonomy" id="1389218"/>
    <lineage>
        <taxon>Bacteria</taxon>
        <taxon>Pseudomonadati</taxon>
        <taxon>Bacteroidota</taxon>
        <taxon>Cytophagia</taxon>
        <taxon>Cytophagales</taxon>
        <taxon>Cyclobacteriaceae</taxon>
        <taxon>Negadavirga</taxon>
    </lineage>
</organism>
<protein>
    <submittedName>
        <fullName evidence="1">Uncharacterized protein</fullName>
    </submittedName>
</protein>
<gene>
    <name evidence="1" type="ORF">ACFPFU_09695</name>
</gene>
<evidence type="ECO:0000313" key="2">
    <source>
        <dbReference type="Proteomes" id="UP001595818"/>
    </source>
</evidence>
<dbReference type="RefSeq" id="WP_377063920.1">
    <property type="nucleotide sequence ID" value="NZ_JBHSJJ010000004.1"/>
</dbReference>
<evidence type="ECO:0000313" key="1">
    <source>
        <dbReference type="EMBL" id="MFC4871960.1"/>
    </source>
</evidence>
<accession>A0ABV9SZU5</accession>
<comment type="caution">
    <text evidence="1">The sequence shown here is derived from an EMBL/GenBank/DDBJ whole genome shotgun (WGS) entry which is preliminary data.</text>
</comment>
<sequence length="74" mass="8894">MSKEFVQNSYNEGDVVSAIIYPQTRLVIRRYIDQIYYCRIQGDAENKDLVYFERELVKNPYLIEKNLKARSQEK</sequence>
<dbReference type="Proteomes" id="UP001595818">
    <property type="component" value="Unassembled WGS sequence"/>
</dbReference>
<reference evidence="2" key="1">
    <citation type="journal article" date="2019" name="Int. J. Syst. Evol. Microbiol.">
        <title>The Global Catalogue of Microorganisms (GCM) 10K type strain sequencing project: providing services to taxonomists for standard genome sequencing and annotation.</title>
        <authorList>
            <consortium name="The Broad Institute Genomics Platform"/>
            <consortium name="The Broad Institute Genome Sequencing Center for Infectious Disease"/>
            <person name="Wu L."/>
            <person name="Ma J."/>
        </authorList>
    </citation>
    <scope>NUCLEOTIDE SEQUENCE [LARGE SCALE GENOMIC DNA]</scope>
    <source>
        <strain evidence="2">CGMCC 4.7466</strain>
    </source>
</reference>
<dbReference type="EMBL" id="JBHSJJ010000004">
    <property type="protein sequence ID" value="MFC4871960.1"/>
    <property type="molecule type" value="Genomic_DNA"/>
</dbReference>
<proteinExistence type="predicted"/>
<keyword evidence="2" id="KW-1185">Reference proteome</keyword>